<dbReference type="PROSITE" id="PS50077">
    <property type="entry name" value="HEAT_REPEAT"/>
    <property type="match status" value="1"/>
</dbReference>
<dbReference type="OrthoDB" id="10062843at2759"/>
<dbReference type="GO" id="GO:0005634">
    <property type="term" value="C:nucleus"/>
    <property type="evidence" value="ECO:0007669"/>
    <property type="project" value="InterPro"/>
</dbReference>
<dbReference type="Pfam" id="PF12422">
    <property type="entry name" value="Condensin2nSMC"/>
    <property type="match status" value="1"/>
</dbReference>
<proteinExistence type="predicted"/>
<accession>K0S5M2</accession>
<sequence length="1267" mass="139732">MAAAVEPRARPFTADDLFDAVESSSVSTRPLIQFLFKATTNGRSAAKTREAALSAVKTFHKPKARRLFAGLLPILEKIVEEESILPDQTDEDDGGGASSDADATDAVLFLKGCACLTGAYLEGLTSRNTRKSANQPSEIIDEAFEVAELLHDQLFPLHSLATKEATQTQREIFNVCERWWHGNFDDREQLVTQLVPLLLVKSLDDNSEKNDVKRLYSIRSAIDLLDFEDESITSLKNHLLRTVGNPLFLQTSEGKKFIQHLFGVDKTLADELHKAVKVQLIGAKKSLLTAYADIYYGVWKLAIEQSGDESCDDEEDKTATLQSIEEAIQDLVYHALHSANPSTVKQVKGILDKFYQNKKNPALEKMLHDLISPLLWRALNSTNSRVRLQASAVLADTFPLRDPTNETQTQAIVAKSVESLSRLMEDDVPCVRVSGCKASAEILAEFWVAIPIADIRTLLNHIIAKHACDTKSAAVRAEAVKAVTCLLAEEKTHAVLRPLLPSMGNLINDKTERVRVAVVDMLLVIKKLRGIKYYNVCPAKSLLARLADEGRGRNNPTGPVARGLSNLLSNSFFPSGSKKTLTDVINRTMRLLSDSPQAAVTFYRNASSQLSVNSICKLTAVLMKCLCYFIVEEKKVRGEDETDLSLVFDDEAIDCKKHASTALMATVCESISILWDTIETELKDEQNHPCMEILADVFSGNVLKEVYCFFESSRSTDVAASDGSTVAADCYRACVAILNCAGKMDESRIDGLRSHIISQLVMSRDMPGEQRKRSNYSSDVALLCAWGMTEEVANCLSKSITHYFENGVQKKRAGVKRKARNKKEQNLSDQVLDIDVCLGILGHLLQGSNPLSVTARESLLSSDRSYSAITSALGSTQRYIDQELASRESSRQKLDNDKIRNFGLAIECYGRLLIHKEASQNEGNVPLHLPAELKCLLDWAANSILPSIENAFNDQNPLRELDLSGIEPISPTGVCRRSASSIEGSFFTGQEDSNVLKDVDLDSIRAVSITVLSSALHSTIDWLSIRQVGDSAISSDIMPRFAKLIDCSDAQVRTSILPILLRYINTSLANHDEDAAVLKLVLSSLKANESNDVDNEVVRCAVSRWLILRDEYSLRVAVATVIHSIRSTAFCTDDDETLLECFGEGTRDILLTIMADRRGSLHLARVLRAEPQESLFREQLVKALSLHAPKSKQLLSILSELNPNSLGGKDVETNNTAVVENRESSGDGEGLEVEEAEKTKISSRFSGSPVDGENTNVMNTVQDDMRQ</sequence>
<evidence type="ECO:0000313" key="4">
    <source>
        <dbReference type="Proteomes" id="UP000266841"/>
    </source>
</evidence>
<feature type="region of interest" description="Disordered" evidence="2">
    <location>
        <begin position="1220"/>
        <end position="1267"/>
    </location>
</feature>
<name>K0S5M2_THAOC</name>
<dbReference type="eggNOG" id="KOG1949">
    <property type="taxonomic scope" value="Eukaryota"/>
</dbReference>
<organism evidence="3 4">
    <name type="scientific">Thalassiosira oceanica</name>
    <name type="common">Marine diatom</name>
    <dbReference type="NCBI Taxonomy" id="159749"/>
    <lineage>
        <taxon>Eukaryota</taxon>
        <taxon>Sar</taxon>
        <taxon>Stramenopiles</taxon>
        <taxon>Ochrophyta</taxon>
        <taxon>Bacillariophyta</taxon>
        <taxon>Coscinodiscophyceae</taxon>
        <taxon>Thalassiosirophycidae</taxon>
        <taxon>Thalassiosirales</taxon>
        <taxon>Thalassiosiraceae</taxon>
        <taxon>Thalassiosira</taxon>
    </lineage>
</organism>
<dbReference type="InterPro" id="IPR021133">
    <property type="entry name" value="HEAT_type_2"/>
</dbReference>
<dbReference type="InterPro" id="IPR011989">
    <property type="entry name" value="ARM-like"/>
</dbReference>
<dbReference type="AlphaFoldDB" id="K0S5M2"/>
<evidence type="ECO:0000313" key="3">
    <source>
        <dbReference type="EMBL" id="EJK56176.1"/>
    </source>
</evidence>
<evidence type="ECO:0000256" key="1">
    <source>
        <dbReference type="PROSITE-ProRule" id="PRU00103"/>
    </source>
</evidence>
<dbReference type="PANTHER" id="PTHR16199:SF4">
    <property type="entry name" value="CONDENSIN-2 COMPLEX SUBUNIT G2"/>
    <property type="match status" value="1"/>
</dbReference>
<comment type="caution">
    <text evidence="3">The sequence shown here is derived from an EMBL/GenBank/DDBJ whole genome shotgun (WGS) entry which is preliminary data.</text>
</comment>
<dbReference type="InterPro" id="IPR016024">
    <property type="entry name" value="ARM-type_fold"/>
</dbReference>
<dbReference type="GO" id="GO:0000070">
    <property type="term" value="P:mitotic sister chromatid segregation"/>
    <property type="evidence" value="ECO:0007669"/>
    <property type="project" value="TreeGrafter"/>
</dbReference>
<dbReference type="OMA" id="LLCAWGM"/>
<evidence type="ECO:0000256" key="2">
    <source>
        <dbReference type="SAM" id="MobiDB-lite"/>
    </source>
</evidence>
<protein>
    <recommendedName>
        <fullName evidence="5">Condensin complex subunit 1 C-terminal domain-containing protein</fullName>
    </recommendedName>
</protein>
<reference evidence="3 4" key="1">
    <citation type="journal article" date="2012" name="Genome Biol.">
        <title>Genome and low-iron response of an oceanic diatom adapted to chronic iron limitation.</title>
        <authorList>
            <person name="Lommer M."/>
            <person name="Specht M."/>
            <person name="Roy A.S."/>
            <person name="Kraemer L."/>
            <person name="Andreson R."/>
            <person name="Gutowska M.A."/>
            <person name="Wolf J."/>
            <person name="Bergner S.V."/>
            <person name="Schilhabel M.B."/>
            <person name="Klostermeier U.C."/>
            <person name="Beiko R.G."/>
            <person name="Rosenstiel P."/>
            <person name="Hippler M."/>
            <person name="Laroche J."/>
        </authorList>
    </citation>
    <scope>NUCLEOTIDE SEQUENCE [LARGE SCALE GENOMIC DNA]</scope>
    <source>
        <strain evidence="3 4">CCMP1005</strain>
    </source>
</reference>
<dbReference type="SUPFAM" id="SSF48371">
    <property type="entry name" value="ARM repeat"/>
    <property type="match status" value="1"/>
</dbReference>
<dbReference type="EMBL" id="AGNL01032226">
    <property type="protein sequence ID" value="EJK56176.1"/>
    <property type="molecule type" value="Genomic_DNA"/>
</dbReference>
<dbReference type="InterPro" id="IPR024741">
    <property type="entry name" value="Condensin2_G2"/>
</dbReference>
<dbReference type="PANTHER" id="PTHR16199">
    <property type="entry name" value="CONDENSIN-2 COMPLEX SUBUNIT G2"/>
    <property type="match status" value="1"/>
</dbReference>
<dbReference type="Proteomes" id="UP000266841">
    <property type="component" value="Unassembled WGS sequence"/>
</dbReference>
<dbReference type="Gene3D" id="1.25.10.10">
    <property type="entry name" value="Leucine-rich Repeat Variant"/>
    <property type="match status" value="1"/>
</dbReference>
<dbReference type="GO" id="GO:0000796">
    <property type="term" value="C:condensin complex"/>
    <property type="evidence" value="ECO:0007669"/>
    <property type="project" value="TreeGrafter"/>
</dbReference>
<gene>
    <name evidence="3" type="ORF">THAOC_23993</name>
</gene>
<evidence type="ECO:0008006" key="5">
    <source>
        <dbReference type="Google" id="ProtNLM"/>
    </source>
</evidence>
<feature type="compositionally biased region" description="Polar residues" evidence="2">
    <location>
        <begin position="1253"/>
        <end position="1267"/>
    </location>
</feature>
<feature type="repeat" description="HEAT" evidence="1">
    <location>
        <begin position="499"/>
        <end position="535"/>
    </location>
</feature>
<keyword evidence="4" id="KW-1185">Reference proteome</keyword>